<feature type="domain" description="C2 NT-type" evidence="1">
    <location>
        <begin position="1"/>
        <end position="137"/>
    </location>
</feature>
<dbReference type="EMBL" id="KQ242425">
    <property type="protein sequence ID" value="KNC78781.1"/>
    <property type="molecule type" value="Genomic_DNA"/>
</dbReference>
<dbReference type="InterPro" id="IPR039931">
    <property type="entry name" value="EEIG1/2-like"/>
</dbReference>
<sequence length="241" mass="27209">MGKKKERKFLVEFHIFQLSSIPSRNGSLRASLQLGKRKIGITHRREISSFKVEWDQTFDFKCGIPADDEERLLPCICGIKIYKETRFGNDKLGVVKVDLSEFAGRDGMERRYILSGDESHKRRKDNSILQIKVSLTLVSGDPIFKTPQLADETTATGPAQTKKTTLEYALGFDPDAQLLGQEIVPRAAVTRPHISSTRVNPKAVVEDLFSEQLQANNLSETKRAITQSHNMRFSELNMNSI</sequence>
<accession>A0A0L0FQF7</accession>
<evidence type="ECO:0000313" key="2">
    <source>
        <dbReference type="EMBL" id="KNC78781.1"/>
    </source>
</evidence>
<dbReference type="PANTHER" id="PTHR21456">
    <property type="entry name" value="FAMILY WITH SEQUENCE SIMILARITY 102"/>
    <property type="match status" value="1"/>
</dbReference>
<dbReference type="Proteomes" id="UP000054560">
    <property type="component" value="Unassembled WGS sequence"/>
</dbReference>
<dbReference type="PANTHER" id="PTHR21456:SF1">
    <property type="entry name" value="C2 NT-TYPE DOMAIN-CONTAINING PROTEIN"/>
    <property type="match status" value="1"/>
</dbReference>
<organism evidence="2 3">
    <name type="scientific">Sphaeroforma arctica JP610</name>
    <dbReference type="NCBI Taxonomy" id="667725"/>
    <lineage>
        <taxon>Eukaryota</taxon>
        <taxon>Ichthyosporea</taxon>
        <taxon>Ichthyophonida</taxon>
        <taxon>Sphaeroforma</taxon>
    </lineage>
</organism>
<evidence type="ECO:0000313" key="3">
    <source>
        <dbReference type="Proteomes" id="UP000054560"/>
    </source>
</evidence>
<reference evidence="2 3" key="1">
    <citation type="submission" date="2011-02" db="EMBL/GenBank/DDBJ databases">
        <title>The Genome Sequence of Sphaeroforma arctica JP610.</title>
        <authorList>
            <consortium name="The Broad Institute Genome Sequencing Platform"/>
            <person name="Russ C."/>
            <person name="Cuomo C."/>
            <person name="Young S.K."/>
            <person name="Zeng Q."/>
            <person name="Gargeya S."/>
            <person name="Alvarado L."/>
            <person name="Berlin A."/>
            <person name="Chapman S.B."/>
            <person name="Chen Z."/>
            <person name="Freedman E."/>
            <person name="Gellesch M."/>
            <person name="Goldberg J."/>
            <person name="Griggs A."/>
            <person name="Gujja S."/>
            <person name="Heilman E."/>
            <person name="Heiman D."/>
            <person name="Howarth C."/>
            <person name="Mehta T."/>
            <person name="Neiman D."/>
            <person name="Pearson M."/>
            <person name="Roberts A."/>
            <person name="Saif S."/>
            <person name="Shea T."/>
            <person name="Shenoy N."/>
            <person name="Sisk P."/>
            <person name="Stolte C."/>
            <person name="Sykes S."/>
            <person name="White J."/>
            <person name="Yandava C."/>
            <person name="Burger G."/>
            <person name="Gray M.W."/>
            <person name="Holland P.W.H."/>
            <person name="King N."/>
            <person name="Lang F.B.F."/>
            <person name="Roger A.J."/>
            <person name="Ruiz-Trillo I."/>
            <person name="Haas B."/>
            <person name="Nusbaum C."/>
            <person name="Birren B."/>
        </authorList>
    </citation>
    <scope>NUCLEOTIDE SEQUENCE [LARGE SCALE GENOMIC DNA]</scope>
    <source>
        <strain evidence="2 3">JP610</strain>
    </source>
</reference>
<name>A0A0L0FQF7_9EUKA</name>
<protein>
    <recommendedName>
        <fullName evidence="1">C2 NT-type domain-containing protein</fullName>
    </recommendedName>
</protein>
<keyword evidence="3" id="KW-1185">Reference proteome</keyword>
<dbReference type="AlphaFoldDB" id="A0A0L0FQF7"/>
<dbReference type="RefSeq" id="XP_014152683.1">
    <property type="nucleotide sequence ID" value="XM_014297208.1"/>
</dbReference>
<gene>
    <name evidence="2" type="ORF">SARC_08796</name>
</gene>
<dbReference type="GeneID" id="25909300"/>
<dbReference type="PROSITE" id="PS51840">
    <property type="entry name" value="C2_NT"/>
    <property type="match status" value="1"/>
</dbReference>
<evidence type="ECO:0000259" key="1">
    <source>
        <dbReference type="PROSITE" id="PS51840"/>
    </source>
</evidence>
<dbReference type="STRING" id="667725.A0A0L0FQF7"/>
<dbReference type="InterPro" id="IPR035892">
    <property type="entry name" value="C2_domain_sf"/>
</dbReference>
<dbReference type="InterPro" id="IPR019448">
    <property type="entry name" value="NT-C2"/>
</dbReference>
<dbReference type="SUPFAM" id="SSF49562">
    <property type="entry name" value="C2 domain (Calcium/lipid-binding domain, CaLB)"/>
    <property type="match status" value="1"/>
</dbReference>
<dbReference type="Pfam" id="PF10358">
    <property type="entry name" value="NT-C2"/>
    <property type="match status" value="1"/>
</dbReference>
<proteinExistence type="predicted"/>
<dbReference type="OrthoDB" id="3365224at2759"/>
<dbReference type="Gene3D" id="2.60.40.150">
    <property type="entry name" value="C2 domain"/>
    <property type="match status" value="1"/>
</dbReference>